<accession>A0A9Q0J3P2</accession>
<dbReference type="InterPro" id="IPR039618">
    <property type="entry name" value="CLE9-13"/>
</dbReference>
<evidence type="ECO:0000256" key="2">
    <source>
        <dbReference type="ARBA" id="ARBA00022473"/>
    </source>
</evidence>
<name>A0A9Q0J3P2_9ROSI</name>
<proteinExistence type="inferred from homology"/>
<dbReference type="PANTHER" id="PTHR34359:SF5">
    <property type="entry name" value="CLAVATA3_ESR (CLE)-RELATED PROTEIN 9"/>
    <property type="match status" value="1"/>
</dbReference>
<dbReference type="OrthoDB" id="753861at2759"/>
<organism evidence="6 7">
    <name type="scientific">Turnera subulata</name>
    <dbReference type="NCBI Taxonomy" id="218843"/>
    <lineage>
        <taxon>Eukaryota</taxon>
        <taxon>Viridiplantae</taxon>
        <taxon>Streptophyta</taxon>
        <taxon>Embryophyta</taxon>
        <taxon>Tracheophyta</taxon>
        <taxon>Spermatophyta</taxon>
        <taxon>Magnoliopsida</taxon>
        <taxon>eudicotyledons</taxon>
        <taxon>Gunneridae</taxon>
        <taxon>Pentapetalae</taxon>
        <taxon>rosids</taxon>
        <taxon>fabids</taxon>
        <taxon>Malpighiales</taxon>
        <taxon>Passifloraceae</taxon>
        <taxon>Turnera</taxon>
    </lineage>
</organism>
<evidence type="ECO:0000256" key="1">
    <source>
        <dbReference type="ARBA" id="ARBA00005416"/>
    </source>
</evidence>
<evidence type="ECO:0000313" key="7">
    <source>
        <dbReference type="Proteomes" id="UP001141552"/>
    </source>
</evidence>
<reference evidence="6" key="1">
    <citation type="submission" date="2022-02" db="EMBL/GenBank/DDBJ databases">
        <authorList>
            <person name="Henning P.M."/>
            <person name="McCubbin A.G."/>
            <person name="Shore J.S."/>
        </authorList>
    </citation>
    <scope>NUCLEOTIDE SEQUENCE</scope>
    <source>
        <strain evidence="6">F60SS</strain>
        <tissue evidence="6">Leaves</tissue>
    </source>
</reference>
<keyword evidence="3" id="KW-0221">Differentiation</keyword>
<dbReference type="AlphaFoldDB" id="A0A9Q0J3P2"/>
<comment type="caution">
    <text evidence="6">The sequence shown here is derived from an EMBL/GenBank/DDBJ whole genome shotgun (WGS) entry which is preliminary data.</text>
</comment>
<feature type="signal peptide" evidence="5">
    <location>
        <begin position="1"/>
        <end position="26"/>
    </location>
</feature>
<keyword evidence="4" id="KW-0379">Hydroxylation</keyword>
<keyword evidence="5" id="KW-0732">Signal</keyword>
<evidence type="ECO:0000256" key="5">
    <source>
        <dbReference type="SAM" id="SignalP"/>
    </source>
</evidence>
<gene>
    <name evidence="6" type="ORF">Tsubulata_046397</name>
</gene>
<evidence type="ECO:0000256" key="3">
    <source>
        <dbReference type="ARBA" id="ARBA00022782"/>
    </source>
</evidence>
<sequence length="113" mass="13245">MAMRFPHLFSTILWFSLFLLLFHCWCNFFSKDDSVHPNNASLQSLHQLLSGRKMLARNVDFSPFLKNHRHHRHHHHHRHTVPVHQGSPASDEIDPRYGVAKRLVPTGPNPLHH</sequence>
<evidence type="ECO:0000256" key="4">
    <source>
        <dbReference type="ARBA" id="ARBA00023278"/>
    </source>
</evidence>
<keyword evidence="2" id="KW-0217">Developmental protein</keyword>
<feature type="chain" id="PRO_5040387921" evidence="5">
    <location>
        <begin position="27"/>
        <end position="113"/>
    </location>
</feature>
<comment type="similarity">
    <text evidence="1">Belongs to the CLV3/ESR signal peptide family.</text>
</comment>
<dbReference type="GO" id="GO:0030154">
    <property type="term" value="P:cell differentiation"/>
    <property type="evidence" value="ECO:0007669"/>
    <property type="project" value="UniProtKB-KW"/>
</dbReference>
<reference evidence="6" key="2">
    <citation type="journal article" date="2023" name="Plants (Basel)">
        <title>Annotation of the Turnera subulata (Passifloraceae) Draft Genome Reveals the S-Locus Evolved after the Divergence of Turneroideae from Passifloroideae in a Stepwise Manner.</title>
        <authorList>
            <person name="Henning P.M."/>
            <person name="Roalson E.H."/>
            <person name="Mir W."/>
            <person name="McCubbin A.G."/>
            <person name="Shore J.S."/>
        </authorList>
    </citation>
    <scope>NUCLEOTIDE SEQUENCE</scope>
    <source>
        <strain evidence="6">F60SS</strain>
    </source>
</reference>
<dbReference type="PANTHER" id="PTHR34359">
    <property type="entry name" value="CLAVATA3/ESR (CLE)-RELATED PROTEIN 10"/>
    <property type="match status" value="1"/>
</dbReference>
<evidence type="ECO:0000313" key="6">
    <source>
        <dbReference type="EMBL" id="KAJ4826847.1"/>
    </source>
</evidence>
<dbReference type="EMBL" id="JAKUCV010006569">
    <property type="protein sequence ID" value="KAJ4826847.1"/>
    <property type="molecule type" value="Genomic_DNA"/>
</dbReference>
<protein>
    <submittedName>
        <fullName evidence="6">Uncharacterized protein</fullName>
    </submittedName>
</protein>
<keyword evidence="7" id="KW-1185">Reference proteome</keyword>
<dbReference type="Proteomes" id="UP001141552">
    <property type="component" value="Unassembled WGS sequence"/>
</dbReference>